<feature type="transmembrane region" description="Helical" evidence="7">
    <location>
        <begin position="51"/>
        <end position="72"/>
    </location>
</feature>
<feature type="domain" description="Rhodopsin" evidence="8">
    <location>
        <begin position="39"/>
        <end position="279"/>
    </location>
</feature>
<keyword evidence="2 7" id="KW-0812">Transmembrane</keyword>
<dbReference type="EMBL" id="JAWHQM010000074">
    <property type="protein sequence ID" value="KAK5636666.1"/>
    <property type="molecule type" value="Genomic_DNA"/>
</dbReference>
<keyword evidence="10" id="KW-1185">Reference proteome</keyword>
<evidence type="ECO:0000259" key="8">
    <source>
        <dbReference type="Pfam" id="PF20684"/>
    </source>
</evidence>
<comment type="subcellular location">
    <subcellularLocation>
        <location evidence="1">Membrane</location>
        <topology evidence="1">Multi-pass membrane protein</topology>
    </subcellularLocation>
</comment>
<evidence type="ECO:0000256" key="7">
    <source>
        <dbReference type="SAM" id="Phobius"/>
    </source>
</evidence>
<evidence type="ECO:0000313" key="10">
    <source>
        <dbReference type="Proteomes" id="UP001305414"/>
    </source>
</evidence>
<accession>A0AAN7ZDL1</accession>
<feature type="transmembrane region" description="Helical" evidence="7">
    <location>
        <begin position="248"/>
        <end position="271"/>
    </location>
</feature>
<keyword evidence="3 7" id="KW-1133">Transmembrane helix</keyword>
<feature type="region of interest" description="Disordered" evidence="6">
    <location>
        <begin position="344"/>
        <end position="367"/>
    </location>
</feature>
<evidence type="ECO:0000313" key="9">
    <source>
        <dbReference type="EMBL" id="KAK5636666.1"/>
    </source>
</evidence>
<evidence type="ECO:0000256" key="6">
    <source>
        <dbReference type="SAM" id="MobiDB-lite"/>
    </source>
</evidence>
<dbReference type="InterPro" id="IPR049326">
    <property type="entry name" value="Rhodopsin_dom_fungi"/>
</dbReference>
<feature type="transmembrane region" description="Helical" evidence="7">
    <location>
        <begin position="92"/>
        <end position="113"/>
    </location>
</feature>
<feature type="transmembrane region" description="Helical" evidence="7">
    <location>
        <begin position="20"/>
        <end position="39"/>
    </location>
</feature>
<dbReference type="Pfam" id="PF20684">
    <property type="entry name" value="Fung_rhodopsin"/>
    <property type="match status" value="1"/>
</dbReference>
<proteinExistence type="inferred from homology"/>
<dbReference type="PANTHER" id="PTHR33048:SF167">
    <property type="entry name" value="INTEGRAL MEMBRANE PROTEIN"/>
    <property type="match status" value="1"/>
</dbReference>
<dbReference type="InterPro" id="IPR052337">
    <property type="entry name" value="SAT4-like"/>
</dbReference>
<dbReference type="GO" id="GO:0016020">
    <property type="term" value="C:membrane"/>
    <property type="evidence" value="ECO:0007669"/>
    <property type="project" value="UniProtKB-SubCell"/>
</dbReference>
<feature type="transmembrane region" description="Helical" evidence="7">
    <location>
        <begin position="214"/>
        <end position="236"/>
    </location>
</feature>
<gene>
    <name evidence="9" type="ORF">RRF57_012378</name>
</gene>
<dbReference type="AlphaFoldDB" id="A0AAN7ZDL1"/>
<feature type="transmembrane region" description="Helical" evidence="7">
    <location>
        <begin position="174"/>
        <end position="202"/>
    </location>
</feature>
<keyword evidence="4 7" id="KW-0472">Membrane</keyword>
<name>A0AAN7ZDL1_9PEZI</name>
<dbReference type="PANTHER" id="PTHR33048">
    <property type="entry name" value="PTH11-LIKE INTEGRAL MEMBRANE PROTEIN (AFU_ORTHOLOGUE AFUA_5G11245)"/>
    <property type="match status" value="1"/>
</dbReference>
<evidence type="ECO:0000256" key="3">
    <source>
        <dbReference type="ARBA" id="ARBA00022989"/>
    </source>
</evidence>
<feature type="transmembrane region" description="Helical" evidence="7">
    <location>
        <begin position="133"/>
        <end position="154"/>
    </location>
</feature>
<evidence type="ECO:0000256" key="4">
    <source>
        <dbReference type="ARBA" id="ARBA00023136"/>
    </source>
</evidence>
<comment type="similarity">
    <text evidence="5">Belongs to the SAT4 family.</text>
</comment>
<comment type="caution">
    <text evidence="9">The sequence shown here is derived from an EMBL/GenBank/DDBJ whole genome shotgun (WGS) entry which is preliminary data.</text>
</comment>
<sequence length="393" mass="43463">MSSGDAPTANTPSPEDTSLAWQLGVLTAIQVLALTVSGLRIYSRVFLAKAFGWDDGCMSGAVLSAVVSWTLYLYQSQYGLGVHKVFVAPDDLWKYGAANFAQTIINLLGLGLLKISLCFSLIRLSRTKMYTWILWGTIAFVSIYTIFAWLTLFLYCQPLSGFWDLLAGAKCYPIWLFIRFALANTALSIFTDILLASLPIPIIWQLQLKTKVRVYLIIMLALGWGAVGIGVVKAIYQINYNPLADTTYYFGVGIVNWAFIQLNVSIIAACAPQLKQILSPLLGLTTNYKSAPYGNHSCNLRNTTGHSVSRRYMKQDSQADKADGFELDEQPIVRSENYDVRAHAGDSGDFGSDIPSPLDKMTHRSDSDETITRMRSQNGKGIMRTTEVIITTA</sequence>
<evidence type="ECO:0000256" key="2">
    <source>
        <dbReference type="ARBA" id="ARBA00022692"/>
    </source>
</evidence>
<evidence type="ECO:0000256" key="5">
    <source>
        <dbReference type="ARBA" id="ARBA00038359"/>
    </source>
</evidence>
<protein>
    <recommendedName>
        <fullName evidence="8">Rhodopsin domain-containing protein</fullName>
    </recommendedName>
</protein>
<reference evidence="9 10" key="1">
    <citation type="submission" date="2023-10" db="EMBL/GenBank/DDBJ databases">
        <title>Draft genome sequence of Xylaria bambusicola isolate GMP-LS, the root and basal stem rot pathogen of sugarcane in Indonesia.</title>
        <authorList>
            <person name="Selvaraj P."/>
            <person name="Muralishankar V."/>
            <person name="Muruganantham S."/>
            <person name="Sp S."/>
            <person name="Haryani S."/>
            <person name="Lau K.J.X."/>
            <person name="Naqvi N.I."/>
        </authorList>
    </citation>
    <scope>NUCLEOTIDE SEQUENCE [LARGE SCALE GENOMIC DNA]</scope>
    <source>
        <strain evidence="9">GMP-LS</strain>
    </source>
</reference>
<evidence type="ECO:0000256" key="1">
    <source>
        <dbReference type="ARBA" id="ARBA00004141"/>
    </source>
</evidence>
<dbReference type="Proteomes" id="UP001305414">
    <property type="component" value="Unassembled WGS sequence"/>
</dbReference>
<organism evidence="9 10">
    <name type="scientific">Xylaria bambusicola</name>
    <dbReference type="NCBI Taxonomy" id="326684"/>
    <lineage>
        <taxon>Eukaryota</taxon>
        <taxon>Fungi</taxon>
        <taxon>Dikarya</taxon>
        <taxon>Ascomycota</taxon>
        <taxon>Pezizomycotina</taxon>
        <taxon>Sordariomycetes</taxon>
        <taxon>Xylariomycetidae</taxon>
        <taxon>Xylariales</taxon>
        <taxon>Xylariaceae</taxon>
        <taxon>Xylaria</taxon>
    </lineage>
</organism>